<evidence type="ECO:0000256" key="2">
    <source>
        <dbReference type="ARBA" id="ARBA00023125"/>
    </source>
</evidence>
<dbReference type="Gene3D" id="1.10.10.60">
    <property type="entry name" value="Homeodomain-like"/>
    <property type="match status" value="2"/>
</dbReference>
<gene>
    <name evidence="5" type="ORF">C7T94_03745</name>
</gene>
<dbReference type="PANTHER" id="PTHR47893">
    <property type="entry name" value="REGULATORY PROTEIN PCHR"/>
    <property type="match status" value="1"/>
</dbReference>
<dbReference type="InterPro" id="IPR009057">
    <property type="entry name" value="Homeodomain-like_sf"/>
</dbReference>
<keyword evidence="1" id="KW-0805">Transcription regulation</keyword>
<organism evidence="5 6">
    <name type="scientific">Pedobacter yulinensis</name>
    <dbReference type="NCBI Taxonomy" id="2126353"/>
    <lineage>
        <taxon>Bacteria</taxon>
        <taxon>Pseudomonadati</taxon>
        <taxon>Bacteroidota</taxon>
        <taxon>Sphingobacteriia</taxon>
        <taxon>Sphingobacteriales</taxon>
        <taxon>Sphingobacteriaceae</taxon>
        <taxon>Pedobacter</taxon>
    </lineage>
</organism>
<dbReference type="OrthoDB" id="799767at2"/>
<dbReference type="EMBL" id="PYLS01000001">
    <property type="protein sequence ID" value="PST85228.1"/>
    <property type="molecule type" value="Genomic_DNA"/>
</dbReference>
<dbReference type="InterPro" id="IPR018062">
    <property type="entry name" value="HTH_AraC-typ_CS"/>
</dbReference>
<proteinExistence type="predicted"/>
<dbReference type="GO" id="GO:0043565">
    <property type="term" value="F:sequence-specific DNA binding"/>
    <property type="evidence" value="ECO:0007669"/>
    <property type="project" value="InterPro"/>
</dbReference>
<dbReference type="PANTHER" id="PTHR47893:SF1">
    <property type="entry name" value="REGULATORY PROTEIN PCHR"/>
    <property type="match status" value="1"/>
</dbReference>
<dbReference type="PRINTS" id="PR00032">
    <property type="entry name" value="HTHARAC"/>
</dbReference>
<feature type="domain" description="HTH araC/xylS-type" evidence="4">
    <location>
        <begin position="178"/>
        <end position="276"/>
    </location>
</feature>
<evidence type="ECO:0000256" key="3">
    <source>
        <dbReference type="ARBA" id="ARBA00023163"/>
    </source>
</evidence>
<evidence type="ECO:0000259" key="4">
    <source>
        <dbReference type="PROSITE" id="PS01124"/>
    </source>
</evidence>
<dbReference type="SMART" id="SM00342">
    <property type="entry name" value="HTH_ARAC"/>
    <property type="match status" value="1"/>
</dbReference>
<dbReference type="InterPro" id="IPR018060">
    <property type="entry name" value="HTH_AraC"/>
</dbReference>
<dbReference type="PROSITE" id="PS00041">
    <property type="entry name" value="HTH_ARAC_FAMILY_1"/>
    <property type="match status" value="1"/>
</dbReference>
<evidence type="ECO:0000313" key="6">
    <source>
        <dbReference type="Proteomes" id="UP000240912"/>
    </source>
</evidence>
<protein>
    <recommendedName>
        <fullName evidence="4">HTH araC/xylS-type domain-containing protein</fullName>
    </recommendedName>
</protein>
<accession>A0A2T3HS10</accession>
<dbReference type="InterPro" id="IPR020449">
    <property type="entry name" value="Tscrpt_reg_AraC-type_HTH"/>
</dbReference>
<evidence type="ECO:0000256" key="1">
    <source>
        <dbReference type="ARBA" id="ARBA00023015"/>
    </source>
</evidence>
<comment type="caution">
    <text evidence="5">The sequence shown here is derived from an EMBL/GenBank/DDBJ whole genome shotgun (WGS) entry which is preliminary data.</text>
</comment>
<dbReference type="GO" id="GO:0003700">
    <property type="term" value="F:DNA-binding transcription factor activity"/>
    <property type="evidence" value="ECO:0007669"/>
    <property type="project" value="InterPro"/>
</dbReference>
<dbReference type="SUPFAM" id="SSF46689">
    <property type="entry name" value="Homeodomain-like"/>
    <property type="match status" value="2"/>
</dbReference>
<evidence type="ECO:0000313" key="5">
    <source>
        <dbReference type="EMBL" id="PST85228.1"/>
    </source>
</evidence>
<keyword evidence="6" id="KW-1185">Reference proteome</keyword>
<reference evidence="5 6" key="1">
    <citation type="submission" date="2018-03" db="EMBL/GenBank/DDBJ databases">
        <authorList>
            <person name="Keele B.F."/>
        </authorList>
    </citation>
    <scope>NUCLEOTIDE SEQUENCE [LARGE SCALE GENOMIC DNA]</scope>
    <source>
        <strain evidence="5 6">YL28-9</strain>
    </source>
</reference>
<keyword evidence="2" id="KW-0238">DNA-binding</keyword>
<dbReference type="Pfam" id="PF12833">
    <property type="entry name" value="HTH_18"/>
    <property type="match status" value="1"/>
</dbReference>
<dbReference type="PROSITE" id="PS01124">
    <property type="entry name" value="HTH_ARAC_FAMILY_2"/>
    <property type="match status" value="1"/>
</dbReference>
<sequence length="283" mass="31007">MPLEGVMQINFVSAGGQTFSGLLDTGQESYFLLSGQEGWLAFSCFEGFQIIAVSHKNTCKLKIRHPACGRWHINAIGAGAVNGTSVHNSGLALTADQFELQTNGQMLAIGRADPAVSMTGKNGAGAPQTQLVKEVMTLLGHKPVNTPELLRLVTSLTGEPAGCIPGPDLHPADAEKLWQARLHMEQHLQAPPSLFELARLIGLNDYKLKRDFKKLFGTTVFGYLYEKRMEKAKALLEQERLPVGEIAYLVGYKNPQHFTAAFKKKFGCLPRGFRQPVHHESGL</sequence>
<keyword evidence="3" id="KW-0804">Transcription</keyword>
<dbReference type="AlphaFoldDB" id="A0A2T3HS10"/>
<name>A0A2T3HS10_9SPHI</name>
<dbReference type="Proteomes" id="UP000240912">
    <property type="component" value="Unassembled WGS sequence"/>
</dbReference>
<dbReference type="InterPro" id="IPR053142">
    <property type="entry name" value="PchR_regulatory_protein"/>
</dbReference>